<accession>A0A1W0WVQ2</accession>
<dbReference type="Proteomes" id="UP000192578">
    <property type="component" value="Unassembled WGS sequence"/>
</dbReference>
<evidence type="ECO:0000313" key="3">
    <source>
        <dbReference type="Proteomes" id="UP000192578"/>
    </source>
</evidence>
<organism evidence="2 3">
    <name type="scientific">Hypsibius exemplaris</name>
    <name type="common">Freshwater tardigrade</name>
    <dbReference type="NCBI Taxonomy" id="2072580"/>
    <lineage>
        <taxon>Eukaryota</taxon>
        <taxon>Metazoa</taxon>
        <taxon>Ecdysozoa</taxon>
        <taxon>Tardigrada</taxon>
        <taxon>Eutardigrada</taxon>
        <taxon>Parachela</taxon>
        <taxon>Hypsibioidea</taxon>
        <taxon>Hypsibiidae</taxon>
        <taxon>Hypsibius</taxon>
    </lineage>
</organism>
<evidence type="ECO:0000256" key="1">
    <source>
        <dbReference type="SAM" id="MobiDB-lite"/>
    </source>
</evidence>
<keyword evidence="3" id="KW-1185">Reference proteome</keyword>
<name>A0A1W0WVQ2_HYPEX</name>
<gene>
    <name evidence="2" type="ORF">BV898_06649</name>
</gene>
<dbReference type="AlphaFoldDB" id="A0A1W0WVQ2"/>
<dbReference type="EMBL" id="MTYJ01000041">
    <property type="protein sequence ID" value="OQV19223.1"/>
    <property type="molecule type" value="Genomic_DNA"/>
</dbReference>
<feature type="region of interest" description="Disordered" evidence="1">
    <location>
        <begin position="198"/>
        <end position="219"/>
    </location>
</feature>
<proteinExistence type="predicted"/>
<sequence length="254" mass="27966">MRAKRTFRACFLLGHIDENLRYPSNEDRAKFDRTDIDGFYEVAWPVICMKNRNLLKGCLGVVQTEVLDVNLDLRATFTSLLCLPIEVLFKGCLSVVQTEMLERELSFEIDFQELARAIRNGMDFVKSVGVPTVKLEREQNLPLNGLSTTGGGTFHPSSASVVAISDKREPLSDVKGSSGIGMLRQVTERSVSKCNFTYASGQGSTKDRSEETAGVKVEDIPTSSLRAESSVHGCKIRNPGTVSENTVIVKSEPV</sequence>
<feature type="compositionally biased region" description="Basic and acidic residues" evidence="1">
    <location>
        <begin position="205"/>
        <end position="219"/>
    </location>
</feature>
<evidence type="ECO:0000313" key="2">
    <source>
        <dbReference type="EMBL" id="OQV19223.1"/>
    </source>
</evidence>
<comment type="caution">
    <text evidence="2">The sequence shown here is derived from an EMBL/GenBank/DDBJ whole genome shotgun (WGS) entry which is preliminary data.</text>
</comment>
<protein>
    <submittedName>
        <fullName evidence="2">Uncharacterized protein</fullName>
    </submittedName>
</protein>
<reference evidence="3" key="1">
    <citation type="submission" date="2017-01" db="EMBL/GenBank/DDBJ databases">
        <title>Comparative genomics of anhydrobiosis in the tardigrade Hypsibius dujardini.</title>
        <authorList>
            <person name="Yoshida Y."/>
            <person name="Koutsovoulos G."/>
            <person name="Laetsch D."/>
            <person name="Stevens L."/>
            <person name="Kumar S."/>
            <person name="Horikawa D."/>
            <person name="Ishino K."/>
            <person name="Komine S."/>
            <person name="Tomita M."/>
            <person name="Blaxter M."/>
            <person name="Arakawa K."/>
        </authorList>
    </citation>
    <scope>NUCLEOTIDE SEQUENCE [LARGE SCALE GENOMIC DNA]</scope>
    <source>
        <strain evidence="3">Z151</strain>
    </source>
</reference>